<feature type="region of interest" description="Disordered" evidence="1">
    <location>
        <begin position="1446"/>
        <end position="1471"/>
    </location>
</feature>
<name>A0A8W8HL38_MAGGI</name>
<feature type="compositionally biased region" description="Pro residues" evidence="1">
    <location>
        <begin position="290"/>
        <end position="301"/>
    </location>
</feature>
<protein>
    <recommendedName>
        <fullName evidence="2">U1-type domain-containing protein</fullName>
    </recommendedName>
</protein>
<feature type="compositionally biased region" description="Basic and acidic residues" evidence="1">
    <location>
        <begin position="624"/>
        <end position="641"/>
    </location>
</feature>
<dbReference type="Gene3D" id="3.30.160.60">
    <property type="entry name" value="Classic Zinc Finger"/>
    <property type="match status" value="1"/>
</dbReference>
<feature type="compositionally biased region" description="Low complexity" evidence="1">
    <location>
        <begin position="417"/>
        <end position="448"/>
    </location>
</feature>
<feature type="region of interest" description="Disordered" evidence="1">
    <location>
        <begin position="1118"/>
        <end position="1139"/>
    </location>
</feature>
<dbReference type="InterPro" id="IPR036236">
    <property type="entry name" value="Znf_C2H2_sf"/>
</dbReference>
<dbReference type="PANTHER" id="PTHR31434">
    <property type="entry name" value="S PHASE CYCLIN A-ASSOCIATED PROTEIN IN THE ENDOPLASMIC RETICULUM"/>
    <property type="match status" value="1"/>
</dbReference>
<feature type="compositionally biased region" description="Low complexity" evidence="1">
    <location>
        <begin position="34"/>
        <end position="51"/>
    </location>
</feature>
<dbReference type="SMART" id="SM00451">
    <property type="entry name" value="ZnF_U1"/>
    <property type="match status" value="1"/>
</dbReference>
<accession>A0A8W8HL38</accession>
<dbReference type="Pfam" id="PF12874">
    <property type="entry name" value="zf-met"/>
    <property type="match status" value="1"/>
</dbReference>
<organism evidence="3 4">
    <name type="scientific">Magallana gigas</name>
    <name type="common">Pacific oyster</name>
    <name type="synonym">Crassostrea gigas</name>
    <dbReference type="NCBI Taxonomy" id="29159"/>
    <lineage>
        <taxon>Eukaryota</taxon>
        <taxon>Metazoa</taxon>
        <taxon>Spiralia</taxon>
        <taxon>Lophotrochozoa</taxon>
        <taxon>Mollusca</taxon>
        <taxon>Bivalvia</taxon>
        <taxon>Autobranchia</taxon>
        <taxon>Pteriomorphia</taxon>
        <taxon>Ostreida</taxon>
        <taxon>Ostreoidea</taxon>
        <taxon>Ostreidae</taxon>
        <taxon>Magallana</taxon>
    </lineage>
</organism>
<proteinExistence type="predicted"/>
<feature type="compositionally biased region" description="Basic and acidic residues" evidence="1">
    <location>
        <begin position="450"/>
        <end position="464"/>
    </location>
</feature>
<feature type="compositionally biased region" description="Basic and acidic residues" evidence="1">
    <location>
        <begin position="791"/>
        <end position="801"/>
    </location>
</feature>
<feature type="compositionally biased region" description="Polar residues" evidence="1">
    <location>
        <begin position="213"/>
        <end position="230"/>
    </location>
</feature>
<feature type="compositionally biased region" description="Basic and acidic residues" evidence="1">
    <location>
        <begin position="15"/>
        <end position="24"/>
    </location>
</feature>
<feature type="region of interest" description="Disordered" evidence="1">
    <location>
        <begin position="539"/>
        <end position="641"/>
    </location>
</feature>
<dbReference type="InterPro" id="IPR003604">
    <property type="entry name" value="Matrin/U1-like-C_Znf_C2H2"/>
</dbReference>
<feature type="region of interest" description="Disordered" evidence="1">
    <location>
        <begin position="726"/>
        <end position="758"/>
    </location>
</feature>
<dbReference type="EnsemblMetazoa" id="G10095.1">
    <property type="protein sequence ID" value="G10095.1:cds"/>
    <property type="gene ID" value="G10095"/>
</dbReference>
<feature type="compositionally biased region" description="Basic and acidic residues" evidence="1">
    <location>
        <begin position="104"/>
        <end position="128"/>
    </location>
</feature>
<dbReference type="OrthoDB" id="71500at2759"/>
<dbReference type="InterPro" id="IPR032446">
    <property type="entry name" value="SCAPER_N"/>
</dbReference>
<dbReference type="PANTHER" id="PTHR31434:SF2">
    <property type="entry name" value="S PHASE CYCLIN A-ASSOCIATED PROTEIN IN THE ENDOPLASMIC RETICULUM"/>
    <property type="match status" value="1"/>
</dbReference>
<feature type="domain" description="U1-type" evidence="2">
    <location>
        <begin position="876"/>
        <end position="910"/>
    </location>
</feature>
<feature type="region of interest" description="Disordered" evidence="1">
    <location>
        <begin position="1"/>
        <end position="53"/>
    </location>
</feature>
<reference evidence="3" key="1">
    <citation type="submission" date="2022-08" db="UniProtKB">
        <authorList>
            <consortium name="EnsemblMetazoa"/>
        </authorList>
    </citation>
    <scope>IDENTIFICATION</scope>
    <source>
        <strain evidence="3">05x7-T-G4-1.051#20</strain>
    </source>
</reference>
<dbReference type="Proteomes" id="UP000005408">
    <property type="component" value="Unassembled WGS sequence"/>
</dbReference>
<feature type="region of interest" description="Disordered" evidence="1">
    <location>
        <begin position="80"/>
        <end position="128"/>
    </location>
</feature>
<feature type="compositionally biased region" description="Low complexity" evidence="1">
    <location>
        <begin position="262"/>
        <end position="280"/>
    </location>
</feature>
<feature type="region of interest" description="Disordered" evidence="1">
    <location>
        <begin position="211"/>
        <end position="471"/>
    </location>
</feature>
<feature type="region of interest" description="Disordered" evidence="1">
    <location>
        <begin position="774"/>
        <end position="801"/>
    </location>
</feature>
<dbReference type="InterPro" id="IPR013087">
    <property type="entry name" value="Znf_C2H2_type"/>
</dbReference>
<evidence type="ECO:0000313" key="4">
    <source>
        <dbReference type="Proteomes" id="UP000005408"/>
    </source>
</evidence>
<evidence type="ECO:0000256" key="1">
    <source>
        <dbReference type="SAM" id="MobiDB-lite"/>
    </source>
</evidence>
<evidence type="ECO:0000313" key="3">
    <source>
        <dbReference type="EnsemblMetazoa" id="G10095.1:cds"/>
    </source>
</evidence>
<dbReference type="Pfam" id="PF16501">
    <property type="entry name" value="SCAPER_N"/>
    <property type="match status" value="1"/>
</dbReference>
<feature type="compositionally biased region" description="Polar residues" evidence="1">
    <location>
        <begin position="557"/>
        <end position="570"/>
    </location>
</feature>
<dbReference type="GO" id="GO:0003676">
    <property type="term" value="F:nucleic acid binding"/>
    <property type="evidence" value="ECO:0007669"/>
    <property type="project" value="InterPro"/>
</dbReference>
<feature type="compositionally biased region" description="Basic and acidic residues" evidence="1">
    <location>
        <begin position="80"/>
        <end position="90"/>
    </location>
</feature>
<dbReference type="OMA" id="QSWVGGF"/>
<feature type="compositionally biased region" description="Low complexity" evidence="1">
    <location>
        <begin position="1119"/>
        <end position="1139"/>
    </location>
</feature>
<dbReference type="GO" id="GO:0008270">
    <property type="term" value="F:zinc ion binding"/>
    <property type="evidence" value="ECO:0007669"/>
    <property type="project" value="InterPro"/>
</dbReference>
<dbReference type="SUPFAM" id="SSF57667">
    <property type="entry name" value="beta-beta-alpha zinc fingers"/>
    <property type="match status" value="1"/>
</dbReference>
<evidence type="ECO:0000259" key="2">
    <source>
        <dbReference type="SMART" id="SM00451"/>
    </source>
</evidence>
<feature type="compositionally biased region" description="Basic and acidic residues" evidence="1">
    <location>
        <begin position="393"/>
        <end position="402"/>
    </location>
</feature>
<sequence length="1487" mass="167713">MSDNRRKRYNPGQRTRPDNGENNHRISSAPLRGSSRNNNSQSSHHNSSRMNSYDHVRKIVQEEGRTARNLVLYNVPVRQHTESSYKKPLKDQTPQKNFRAKSRSVSESDSKSLHDLTKSPKSDSGTRKADRRARYWKFLFDNLQRAVDAIYDTCETDESVVECKEVIMMLDNSTRDFKSLIERLHTMKAYEDATKDGDRPNSIAWEVRKMSPGKTTSQGQGPVNAPTSPAQRVLLFTDTNKTEPETKRNGNSWADKVRGKVSPSDSPGVGGSPSPSASSPQTQDNSSPVSPGPVLPSPPPKQNGHMDDVDTDGSTTIEDDDEGWETVRPTKGRARNSPSQRSLESLTGVGKSPAKLQRTYSDPHAGGLRRPPWNHGGGKGRTPPQKTRSSLGESRDSEKENRPQTLSLSKSRLDYNKSGSTGTLSKLTKSYSSSVSQSSKSPPTVSTQENRGERKPAPEREPPRAQEGLVNKMVEEVKAVSPVMEESATEDEEALVIDKALESVMDEEEKLTNELEAEQQQALQTAIEEEESWLKELAREENTVIDVETETETENELGNTMSSLESSQPSLDWDTICAQYEAQSDSEKSKSWGDMVDEDEQEVRTPGHAVHMHEKLSSPSRKRSPTESRKRHEQKQAKARQLREKLMQEKAERLKEISKKVEEVRAWKDELLQQRKGTIQKKMAKAEERRQLQIRIKAQKAHEEEAKGKEIEFINTLEAQNKRHEIMSKHQVSEARLQDIQDERQRRHEEKLAKEAAVEERRKALEADRQARLKEMEEKRKQRSARAEQQQLEREKERLENIRAKEREREERLAVLNAQHQQHIQELQKKIQQKQDETSQRHQENLQQIREKAFEMSILKHSTEEHNEAPNVVPYDHKKLCTICNVLITSEVYLLSHLRGKKHQQALQDNNSGKAMSKQEIENFNLKHIVNAPTNSTHPKIVSEKERLKSMKKRSKKLRQRMTTRGHEYENSLSQKQQQVESEHKAKIHKIVRDLNKYLQTQDSGPWPQNKVSALDRALGEIGRIMDKKSANDQGALRVLGGLNSLSRILHVLDNPSPDLPPVIPIKTLTLASTVCRQACKSNYDNCHYMLFTNKIGVIADLLIQRLTYLLPDAQPRPGSGQSAVSSLSGGSTTSGTTGSRLPYDPLAVSLMQLLATVLSCLAKHSPASNVSEASAERMSGTVDTVSTRSNDLISYVVSVGIVDKLTQYFRKVQGPIDDDKDGAEFLQHSLGLLVAMTKIMSKRNAAIFERKKQEDPTQLISTYEATELVGIVSLLYGMLLHSGAPSRGDLSPPELPQHTMAVILTGIKMLNNMATFSLEMLQKTLGEEGMSLEFRHIASYLIWYCSRLTAEELLHEVVLCVGYFTVLNPENQVVIQSGQSPTVLQQMCSLPFQYFSDPRLTAILFPTLIACCYVNKSNTVILEQELSCALLSNFIEEKILENQAKSSPSSTSKKAQEKEAGDQRMSLLSRFPREQLTAAQEYFKVS</sequence>
<feature type="compositionally biased region" description="Polar residues" evidence="1">
    <location>
        <begin position="336"/>
        <end position="345"/>
    </location>
</feature>
<keyword evidence="4" id="KW-1185">Reference proteome</keyword>